<reference evidence="1" key="2">
    <citation type="submission" date="2021-09" db="EMBL/GenBank/DDBJ databases">
        <authorList>
            <person name="Jia N."/>
            <person name="Wang J."/>
            <person name="Shi W."/>
            <person name="Du L."/>
            <person name="Sun Y."/>
            <person name="Zhan W."/>
            <person name="Jiang J."/>
            <person name="Wang Q."/>
            <person name="Zhang B."/>
            <person name="Ji P."/>
            <person name="Sakyi L.B."/>
            <person name="Cui X."/>
            <person name="Yuan T."/>
            <person name="Jiang B."/>
            <person name="Yang W."/>
            <person name="Lam T.T.-Y."/>
            <person name="Chang Q."/>
            <person name="Ding S."/>
            <person name="Wang X."/>
            <person name="Zhu J."/>
            <person name="Ruan X."/>
            <person name="Zhao L."/>
            <person name="Wei J."/>
            <person name="Que T."/>
            <person name="Du C."/>
            <person name="Cheng J."/>
            <person name="Dai P."/>
            <person name="Han X."/>
            <person name="Huang E."/>
            <person name="Gao Y."/>
            <person name="Liu J."/>
            <person name="Shao H."/>
            <person name="Ye R."/>
            <person name="Li L."/>
            <person name="Wei W."/>
            <person name="Wang X."/>
            <person name="Wang C."/>
            <person name="Huo Q."/>
            <person name="Li W."/>
            <person name="Guo W."/>
            <person name="Chen H."/>
            <person name="Chen S."/>
            <person name="Zhou L."/>
            <person name="Zhou L."/>
            <person name="Ni X."/>
            <person name="Tian J."/>
            <person name="Zhou Y."/>
            <person name="Sheng Y."/>
            <person name="Liu T."/>
            <person name="Pan Y."/>
            <person name="Xia L."/>
            <person name="Li J."/>
            <person name="Zhao F."/>
            <person name="Cao W."/>
        </authorList>
    </citation>
    <scope>NUCLEOTIDE SEQUENCE</scope>
    <source>
        <strain evidence="1">Rmic-2018</strain>
        <tissue evidence="1">Larvae</tissue>
    </source>
</reference>
<evidence type="ECO:0000313" key="2">
    <source>
        <dbReference type="Proteomes" id="UP000821866"/>
    </source>
</evidence>
<protein>
    <submittedName>
        <fullName evidence="1">Uncharacterized protein</fullName>
    </submittedName>
</protein>
<dbReference type="InterPro" id="IPR032675">
    <property type="entry name" value="LRR_dom_sf"/>
</dbReference>
<dbReference type="Proteomes" id="UP000821866">
    <property type="component" value="Unassembled WGS sequence"/>
</dbReference>
<dbReference type="AlphaFoldDB" id="A0A9J6CXF7"/>
<accession>A0A9J6CXF7</accession>
<dbReference type="Gene3D" id="3.80.10.10">
    <property type="entry name" value="Ribonuclease Inhibitor"/>
    <property type="match status" value="1"/>
</dbReference>
<reference evidence="1" key="1">
    <citation type="journal article" date="2020" name="Cell">
        <title>Large-Scale Comparative Analyses of Tick Genomes Elucidate Their Genetic Diversity and Vector Capacities.</title>
        <authorList>
            <consortium name="Tick Genome and Microbiome Consortium (TIGMIC)"/>
            <person name="Jia N."/>
            <person name="Wang J."/>
            <person name="Shi W."/>
            <person name="Du L."/>
            <person name="Sun Y."/>
            <person name="Zhan W."/>
            <person name="Jiang J.F."/>
            <person name="Wang Q."/>
            <person name="Zhang B."/>
            <person name="Ji P."/>
            <person name="Bell-Sakyi L."/>
            <person name="Cui X.M."/>
            <person name="Yuan T.T."/>
            <person name="Jiang B.G."/>
            <person name="Yang W.F."/>
            <person name="Lam T.T."/>
            <person name="Chang Q.C."/>
            <person name="Ding S.J."/>
            <person name="Wang X.J."/>
            <person name="Zhu J.G."/>
            <person name="Ruan X.D."/>
            <person name="Zhao L."/>
            <person name="Wei J.T."/>
            <person name="Ye R.Z."/>
            <person name="Que T.C."/>
            <person name="Du C.H."/>
            <person name="Zhou Y.H."/>
            <person name="Cheng J.X."/>
            <person name="Dai P.F."/>
            <person name="Guo W.B."/>
            <person name="Han X.H."/>
            <person name="Huang E.J."/>
            <person name="Li L.F."/>
            <person name="Wei W."/>
            <person name="Gao Y.C."/>
            <person name="Liu J.Z."/>
            <person name="Shao H.Z."/>
            <person name="Wang X."/>
            <person name="Wang C.C."/>
            <person name="Yang T.C."/>
            <person name="Huo Q.B."/>
            <person name="Li W."/>
            <person name="Chen H.Y."/>
            <person name="Chen S.E."/>
            <person name="Zhou L.G."/>
            <person name="Ni X.B."/>
            <person name="Tian J.H."/>
            <person name="Sheng Y."/>
            <person name="Liu T."/>
            <person name="Pan Y.S."/>
            <person name="Xia L.Y."/>
            <person name="Li J."/>
            <person name="Zhao F."/>
            <person name="Cao W.C."/>
        </authorList>
    </citation>
    <scope>NUCLEOTIDE SEQUENCE</scope>
    <source>
        <strain evidence="1">Rmic-2018</strain>
    </source>
</reference>
<dbReference type="SUPFAM" id="SSF52047">
    <property type="entry name" value="RNI-like"/>
    <property type="match status" value="1"/>
</dbReference>
<gene>
    <name evidence="1" type="ORF">HPB51_028571</name>
</gene>
<proteinExistence type="predicted"/>
<organism evidence="1 2">
    <name type="scientific">Rhipicephalus microplus</name>
    <name type="common">Cattle tick</name>
    <name type="synonym">Boophilus microplus</name>
    <dbReference type="NCBI Taxonomy" id="6941"/>
    <lineage>
        <taxon>Eukaryota</taxon>
        <taxon>Metazoa</taxon>
        <taxon>Ecdysozoa</taxon>
        <taxon>Arthropoda</taxon>
        <taxon>Chelicerata</taxon>
        <taxon>Arachnida</taxon>
        <taxon>Acari</taxon>
        <taxon>Parasitiformes</taxon>
        <taxon>Ixodida</taxon>
        <taxon>Ixodoidea</taxon>
        <taxon>Ixodidae</taxon>
        <taxon>Rhipicephalinae</taxon>
        <taxon>Rhipicephalus</taxon>
        <taxon>Boophilus</taxon>
    </lineage>
</organism>
<sequence>MDLACFSLEECSSLFKMLASHKSLKSITVDRLVAAAVIEIHQVLREAGVLERFTLPKPHDLEQRVVTLRDCEDPSSIRVVEMSLHGLSPLRSALTVLPSCSHVTSLFLVLYKRIDGDTISLLVKYIACTTVPRNLEVKQMYVTLSTTDCGERALMQALSINKSIRKLSREYVDFDDTEAQILVDKLQATRTLCELFLNPGNGELLVSFSRCCGQ</sequence>
<evidence type="ECO:0000313" key="1">
    <source>
        <dbReference type="EMBL" id="KAH7944709.1"/>
    </source>
</evidence>
<comment type="caution">
    <text evidence="1">The sequence shown here is derived from an EMBL/GenBank/DDBJ whole genome shotgun (WGS) entry which is preliminary data.</text>
</comment>
<keyword evidence="2" id="KW-1185">Reference proteome</keyword>
<dbReference type="EMBL" id="JABSTU010005371">
    <property type="protein sequence ID" value="KAH7944709.1"/>
    <property type="molecule type" value="Genomic_DNA"/>
</dbReference>
<name>A0A9J6CXF7_RHIMP</name>